<dbReference type="SMART" id="SM00267">
    <property type="entry name" value="GGDEF"/>
    <property type="match status" value="1"/>
</dbReference>
<dbReference type="NCBIfam" id="TIGR00254">
    <property type="entry name" value="GGDEF"/>
    <property type="match status" value="1"/>
</dbReference>
<dbReference type="InterPro" id="IPR000700">
    <property type="entry name" value="PAS-assoc_C"/>
</dbReference>
<feature type="domain" description="PAC" evidence="2">
    <location>
        <begin position="320"/>
        <end position="372"/>
    </location>
</feature>
<evidence type="ECO:0000313" key="5">
    <source>
        <dbReference type="Proteomes" id="UP001156690"/>
    </source>
</evidence>
<dbReference type="SMART" id="SM00086">
    <property type="entry name" value="PAC"/>
    <property type="match status" value="3"/>
</dbReference>
<dbReference type="Pfam" id="PF00990">
    <property type="entry name" value="GGDEF"/>
    <property type="match status" value="1"/>
</dbReference>
<evidence type="ECO:0000256" key="1">
    <source>
        <dbReference type="ARBA" id="ARBA00001946"/>
    </source>
</evidence>
<name>A0AAV5NYV8_9VIBR</name>
<protein>
    <recommendedName>
        <fullName evidence="6">Diguanylate cyclase</fullName>
    </recommendedName>
</protein>
<dbReference type="EMBL" id="BSNX01000074">
    <property type="protein sequence ID" value="GLQ75552.1"/>
    <property type="molecule type" value="Genomic_DNA"/>
</dbReference>
<proteinExistence type="predicted"/>
<dbReference type="RefSeq" id="WP_126606089.1">
    <property type="nucleotide sequence ID" value="NZ_AP025144.1"/>
</dbReference>
<dbReference type="PROSITE" id="PS50887">
    <property type="entry name" value="GGDEF"/>
    <property type="match status" value="1"/>
</dbReference>
<dbReference type="PANTHER" id="PTHR46663:SF4">
    <property type="entry name" value="DIGUANYLATE CYCLASE DGCT-RELATED"/>
    <property type="match status" value="1"/>
</dbReference>
<evidence type="ECO:0000259" key="2">
    <source>
        <dbReference type="PROSITE" id="PS50113"/>
    </source>
</evidence>
<dbReference type="InterPro" id="IPR029787">
    <property type="entry name" value="Nucleotide_cyclase"/>
</dbReference>
<evidence type="ECO:0000313" key="4">
    <source>
        <dbReference type="EMBL" id="GLQ75552.1"/>
    </source>
</evidence>
<dbReference type="InterPro" id="IPR000014">
    <property type="entry name" value="PAS"/>
</dbReference>
<dbReference type="CDD" id="cd01949">
    <property type="entry name" value="GGDEF"/>
    <property type="match status" value="1"/>
</dbReference>
<dbReference type="InterPro" id="IPR013655">
    <property type="entry name" value="PAS_fold_3"/>
</dbReference>
<organism evidence="4 5">
    <name type="scientific">Vibrio penaeicida</name>
    <dbReference type="NCBI Taxonomy" id="104609"/>
    <lineage>
        <taxon>Bacteria</taxon>
        <taxon>Pseudomonadati</taxon>
        <taxon>Pseudomonadota</taxon>
        <taxon>Gammaproteobacteria</taxon>
        <taxon>Vibrionales</taxon>
        <taxon>Vibrionaceae</taxon>
        <taxon>Vibrio</taxon>
    </lineage>
</organism>
<evidence type="ECO:0000259" key="3">
    <source>
        <dbReference type="PROSITE" id="PS50887"/>
    </source>
</evidence>
<dbReference type="Pfam" id="PF08447">
    <property type="entry name" value="PAS_3"/>
    <property type="match status" value="3"/>
</dbReference>
<dbReference type="Gene3D" id="3.30.70.270">
    <property type="match status" value="1"/>
</dbReference>
<feature type="domain" description="GGDEF" evidence="3">
    <location>
        <begin position="527"/>
        <end position="658"/>
    </location>
</feature>
<dbReference type="NCBIfam" id="TIGR00229">
    <property type="entry name" value="sensory_box"/>
    <property type="match status" value="2"/>
</dbReference>
<keyword evidence="5" id="KW-1185">Reference proteome</keyword>
<dbReference type="SUPFAM" id="SSF55785">
    <property type="entry name" value="PYP-like sensor domain (PAS domain)"/>
    <property type="match status" value="3"/>
</dbReference>
<sequence>MPYSEYAVIFDSELNILGKNEQLERSGLLSPTPGTIADSKLKITWLLSGQDIHPTHLPVESFLQDGRVMVESPEGTSEGRIDVIQVGKNTLWQVRFAQIGDQSNYQESSDVFKFRTMLEGSRAGTWEWNVQTGEVIFNERWAQIIGYELEELMPISIDTWIAHCNEDDLVKSEKVLMRHFSGELPYYECEVRMTHKNGREIWVRDFGKLMTRNEHGDPEWVVGTHIDITTSKTMTQNLASMNTELDAMIDVSPNVIYRCQDDPLKNIEFISKDVEEMTGYKKSEIVNSKGFWGKQLPLSVCKTESDLFVGWQKSNRGEILKRQYRFRHKDGHDIWLLDSIRKFKSPVLKTKGYIGSLSDITSQKELEIQLQSSQHRLKTAHQIGRLGHWECNLDTGDVYWSDMVYTILGYERGQVHPSLSFFKSLIAEEHQRRVNESEKAAQISGKYNVQHMIKHSSGTFIWVHEMADFQIGTNTLIGTIRDITEQKILELQLREQAITDPLTGAYNRRFYIERLDAEFERFCRSGRSFCLMMIDFDEFKEVNDNFGHLFGDEVLRQIVSIIKSRLRHNDVLARVGGEEFSVILPDTNIIGAVQLAEDIRKKVSTTVIHHEGDETSITITIGLVEAIENRDSIDTLMLRADDLLYKGKMSGRDRVYSQ</sequence>
<dbReference type="InterPro" id="IPR000160">
    <property type="entry name" value="GGDEF_dom"/>
</dbReference>
<accession>A0AAV5NYV8</accession>
<dbReference type="InterPro" id="IPR052163">
    <property type="entry name" value="DGC-Regulatory_Protein"/>
</dbReference>
<dbReference type="GO" id="GO:0003824">
    <property type="term" value="F:catalytic activity"/>
    <property type="evidence" value="ECO:0007669"/>
    <property type="project" value="UniProtKB-ARBA"/>
</dbReference>
<gene>
    <name evidence="4" type="ORF">GCM10007932_49140</name>
</gene>
<dbReference type="SUPFAM" id="SSF55073">
    <property type="entry name" value="Nucleotide cyclase"/>
    <property type="match status" value="1"/>
</dbReference>
<reference evidence="5" key="1">
    <citation type="journal article" date="2019" name="Int. J. Syst. Evol. Microbiol.">
        <title>The Global Catalogue of Microorganisms (GCM) 10K type strain sequencing project: providing services to taxonomists for standard genome sequencing and annotation.</title>
        <authorList>
            <consortium name="The Broad Institute Genomics Platform"/>
            <consortium name="The Broad Institute Genome Sequencing Center for Infectious Disease"/>
            <person name="Wu L."/>
            <person name="Ma J."/>
        </authorList>
    </citation>
    <scope>NUCLEOTIDE SEQUENCE [LARGE SCALE GENOMIC DNA]</scope>
    <source>
        <strain evidence="5">NBRC 15640</strain>
    </source>
</reference>
<comment type="cofactor">
    <cofactor evidence="1">
        <name>Mg(2+)</name>
        <dbReference type="ChEBI" id="CHEBI:18420"/>
    </cofactor>
</comment>
<dbReference type="PROSITE" id="PS50113">
    <property type="entry name" value="PAC"/>
    <property type="match status" value="2"/>
</dbReference>
<dbReference type="Proteomes" id="UP001156690">
    <property type="component" value="Unassembled WGS sequence"/>
</dbReference>
<dbReference type="CDD" id="cd00130">
    <property type="entry name" value="PAS"/>
    <property type="match status" value="2"/>
</dbReference>
<dbReference type="PANTHER" id="PTHR46663">
    <property type="entry name" value="DIGUANYLATE CYCLASE DGCT-RELATED"/>
    <property type="match status" value="1"/>
</dbReference>
<dbReference type="InterPro" id="IPR043128">
    <property type="entry name" value="Rev_trsase/Diguanyl_cyclase"/>
</dbReference>
<dbReference type="FunFam" id="3.30.70.270:FF:000001">
    <property type="entry name" value="Diguanylate cyclase domain protein"/>
    <property type="match status" value="1"/>
</dbReference>
<dbReference type="InterPro" id="IPR035965">
    <property type="entry name" value="PAS-like_dom_sf"/>
</dbReference>
<evidence type="ECO:0008006" key="6">
    <source>
        <dbReference type="Google" id="ProtNLM"/>
    </source>
</evidence>
<feature type="domain" description="PAC" evidence="2">
    <location>
        <begin position="187"/>
        <end position="240"/>
    </location>
</feature>
<dbReference type="SMART" id="SM00091">
    <property type="entry name" value="PAS"/>
    <property type="match status" value="3"/>
</dbReference>
<comment type="caution">
    <text evidence="4">The sequence shown here is derived from an EMBL/GenBank/DDBJ whole genome shotgun (WGS) entry which is preliminary data.</text>
</comment>
<dbReference type="Gene3D" id="3.30.450.20">
    <property type="entry name" value="PAS domain"/>
    <property type="match status" value="3"/>
</dbReference>
<dbReference type="InterPro" id="IPR001610">
    <property type="entry name" value="PAC"/>
</dbReference>
<dbReference type="AlphaFoldDB" id="A0AAV5NYV8"/>